<dbReference type="PROSITE" id="PS50042">
    <property type="entry name" value="CNMP_BINDING_3"/>
    <property type="match status" value="1"/>
</dbReference>
<accession>A0A843ULD4</accession>
<evidence type="ECO:0000256" key="1">
    <source>
        <dbReference type="SAM" id="MobiDB-lite"/>
    </source>
</evidence>
<dbReference type="InterPro" id="IPR000595">
    <property type="entry name" value="cNMP-bd_dom"/>
</dbReference>
<evidence type="ECO:0000313" key="4">
    <source>
        <dbReference type="Proteomes" id="UP000652761"/>
    </source>
</evidence>
<feature type="domain" description="Cyclic nucleotide-binding" evidence="2">
    <location>
        <begin position="15"/>
        <end position="88"/>
    </location>
</feature>
<dbReference type="InterPro" id="IPR018488">
    <property type="entry name" value="cNMP-bd_CS"/>
</dbReference>
<dbReference type="PROSITE" id="PS00888">
    <property type="entry name" value="CNMP_BINDING_1"/>
    <property type="match status" value="1"/>
</dbReference>
<dbReference type="CDD" id="cd00038">
    <property type="entry name" value="CAP_ED"/>
    <property type="match status" value="1"/>
</dbReference>
<dbReference type="EMBL" id="NMUH01000744">
    <property type="protein sequence ID" value="MQL84171.1"/>
    <property type="molecule type" value="Genomic_DNA"/>
</dbReference>
<dbReference type="AlphaFoldDB" id="A0A843ULD4"/>
<protein>
    <recommendedName>
        <fullName evidence="2">Cyclic nucleotide-binding domain-containing protein</fullName>
    </recommendedName>
</protein>
<feature type="region of interest" description="Disordered" evidence="1">
    <location>
        <begin position="233"/>
        <end position="266"/>
    </location>
</feature>
<name>A0A843ULD4_COLES</name>
<dbReference type="SUPFAM" id="SSF51206">
    <property type="entry name" value="cAMP-binding domain-like"/>
    <property type="match status" value="1"/>
</dbReference>
<evidence type="ECO:0000259" key="2">
    <source>
        <dbReference type="PROSITE" id="PS50042"/>
    </source>
</evidence>
<dbReference type="Gene3D" id="2.60.120.10">
    <property type="entry name" value="Jelly Rolls"/>
    <property type="match status" value="1"/>
</dbReference>
<keyword evidence="4" id="KW-1185">Reference proteome</keyword>
<gene>
    <name evidence="3" type="ORF">Taro_016688</name>
</gene>
<proteinExistence type="predicted"/>
<dbReference type="InterPro" id="IPR018490">
    <property type="entry name" value="cNMP-bd_dom_sf"/>
</dbReference>
<dbReference type="InterPro" id="IPR014710">
    <property type="entry name" value="RmlC-like_jellyroll"/>
</dbReference>
<evidence type="ECO:0000313" key="3">
    <source>
        <dbReference type="EMBL" id="MQL84171.1"/>
    </source>
</evidence>
<comment type="caution">
    <text evidence="3">The sequence shown here is derived from an EMBL/GenBank/DDBJ whole genome shotgun (WGS) entry which is preliminary data.</text>
</comment>
<dbReference type="OrthoDB" id="68328at2759"/>
<dbReference type="Proteomes" id="UP000652761">
    <property type="component" value="Unassembled WGS sequence"/>
</dbReference>
<organism evidence="3 4">
    <name type="scientific">Colocasia esculenta</name>
    <name type="common">Wild taro</name>
    <name type="synonym">Arum esculentum</name>
    <dbReference type="NCBI Taxonomy" id="4460"/>
    <lineage>
        <taxon>Eukaryota</taxon>
        <taxon>Viridiplantae</taxon>
        <taxon>Streptophyta</taxon>
        <taxon>Embryophyta</taxon>
        <taxon>Tracheophyta</taxon>
        <taxon>Spermatophyta</taxon>
        <taxon>Magnoliopsida</taxon>
        <taxon>Liliopsida</taxon>
        <taxon>Araceae</taxon>
        <taxon>Aroideae</taxon>
        <taxon>Colocasieae</taxon>
        <taxon>Colocasia</taxon>
    </lineage>
</organism>
<sequence length="266" mass="29041">MDLEAVVEFLGQVPLLQRLPSSSLRKIAEVVEVKHYEPGDHVVLEGQKGGSIYFILEGKAEVSGSIHVEEGNLPEYQLKQYDYFGNGAGDSFLEVNVVALSKLEAPMWVDCLWIWAYTTSDCTCQGHASPPSPCFGVLGTDFGTTMTISRMCDPEDSLSAAGRLFKVNEDLKKAFDSSLQVFSFGGVESLEWKPNLFFLLLLPRIPLSSPLCRITLPLLNLVLVTPWMAESGRLGESDPANPDSGRVGSVESADSNGVWPTLGRPE</sequence>
<reference evidence="3" key="1">
    <citation type="submission" date="2017-07" db="EMBL/GenBank/DDBJ databases">
        <title>Taro Niue Genome Assembly and Annotation.</title>
        <authorList>
            <person name="Atibalentja N."/>
            <person name="Keating K."/>
            <person name="Fields C.J."/>
        </authorList>
    </citation>
    <scope>NUCLEOTIDE SEQUENCE</scope>
    <source>
        <strain evidence="3">Niue_2</strain>
        <tissue evidence="3">Leaf</tissue>
    </source>
</reference>